<proteinExistence type="predicted"/>
<dbReference type="AlphaFoldDB" id="A0A0C3DWB0"/>
<dbReference type="PANTHER" id="PTHR13169:SF0">
    <property type="entry name" value="UBIQUITIN-LIKE PROTEIN 3"/>
    <property type="match status" value="1"/>
</dbReference>
<dbReference type="Proteomes" id="UP000053989">
    <property type="component" value="Unassembled WGS sequence"/>
</dbReference>
<accession>A0A0C3DWB0</accession>
<dbReference type="InterPro" id="IPR039540">
    <property type="entry name" value="UBL3-like_ubiquitin_dom"/>
</dbReference>
<dbReference type="STRING" id="1036808.A0A0C3DWB0"/>
<keyword evidence="4" id="KW-1185">Reference proteome</keyword>
<dbReference type="HOGENOM" id="CLU_076385_0_0_1"/>
<evidence type="ECO:0000313" key="4">
    <source>
        <dbReference type="Proteomes" id="UP000053989"/>
    </source>
</evidence>
<feature type="region of interest" description="Disordered" evidence="1">
    <location>
        <begin position="1"/>
        <end position="77"/>
    </location>
</feature>
<dbReference type="Gene3D" id="3.10.20.90">
    <property type="entry name" value="Phosphatidylinositol 3-kinase Catalytic Subunit, Chain A, domain 1"/>
    <property type="match status" value="1"/>
</dbReference>
<gene>
    <name evidence="3" type="ORF">SCLCIDRAFT_598144</name>
</gene>
<reference evidence="4" key="2">
    <citation type="submission" date="2015-01" db="EMBL/GenBank/DDBJ databases">
        <title>Evolutionary Origins and Diversification of the Mycorrhizal Mutualists.</title>
        <authorList>
            <consortium name="DOE Joint Genome Institute"/>
            <consortium name="Mycorrhizal Genomics Consortium"/>
            <person name="Kohler A."/>
            <person name="Kuo A."/>
            <person name="Nagy L.G."/>
            <person name="Floudas D."/>
            <person name="Copeland A."/>
            <person name="Barry K.W."/>
            <person name="Cichocki N."/>
            <person name="Veneault-Fourrey C."/>
            <person name="LaButti K."/>
            <person name="Lindquist E.A."/>
            <person name="Lipzen A."/>
            <person name="Lundell T."/>
            <person name="Morin E."/>
            <person name="Murat C."/>
            <person name="Riley R."/>
            <person name="Ohm R."/>
            <person name="Sun H."/>
            <person name="Tunlid A."/>
            <person name="Henrissat B."/>
            <person name="Grigoriev I.V."/>
            <person name="Hibbett D.S."/>
            <person name="Martin F."/>
        </authorList>
    </citation>
    <scope>NUCLEOTIDE SEQUENCE [LARGE SCALE GENOMIC DNA]</scope>
    <source>
        <strain evidence="4">Foug A</strain>
    </source>
</reference>
<dbReference type="PANTHER" id="PTHR13169">
    <property type="entry name" value="UBIQUITIN-LIKE PROTEIN 3 HCG-1 PROTEIN"/>
    <property type="match status" value="1"/>
</dbReference>
<reference evidence="3 4" key="1">
    <citation type="submission" date="2014-04" db="EMBL/GenBank/DDBJ databases">
        <authorList>
            <consortium name="DOE Joint Genome Institute"/>
            <person name="Kuo A."/>
            <person name="Kohler A."/>
            <person name="Nagy L.G."/>
            <person name="Floudas D."/>
            <person name="Copeland A."/>
            <person name="Barry K.W."/>
            <person name="Cichocki N."/>
            <person name="Veneault-Fourrey C."/>
            <person name="LaButti K."/>
            <person name="Lindquist E.A."/>
            <person name="Lipzen A."/>
            <person name="Lundell T."/>
            <person name="Morin E."/>
            <person name="Murat C."/>
            <person name="Sun H."/>
            <person name="Tunlid A."/>
            <person name="Henrissat B."/>
            <person name="Grigoriev I.V."/>
            <person name="Hibbett D.S."/>
            <person name="Martin F."/>
            <person name="Nordberg H.P."/>
            <person name="Cantor M.N."/>
            <person name="Hua S.X."/>
        </authorList>
    </citation>
    <scope>NUCLEOTIDE SEQUENCE [LARGE SCALE GENOMIC DNA]</scope>
    <source>
        <strain evidence="3 4">Foug A</strain>
    </source>
</reference>
<feature type="compositionally biased region" description="Polar residues" evidence="1">
    <location>
        <begin position="114"/>
        <end position="138"/>
    </location>
</feature>
<dbReference type="SUPFAM" id="SSF54236">
    <property type="entry name" value="Ubiquitin-like"/>
    <property type="match status" value="1"/>
</dbReference>
<sequence length="300" mass="32010">MSDTAQSSSSLVDLDPAATHQEPPSSETTSPCPPPPDRVIRPLTSQGSPAAIRPAPVTFTTRMRSSERPYTAHGTSNASPVFDLGPYMSASAHTSYTRVDVDSSPPEMYPPLPSQNIPPSSLEQNASGPVSGGNTDVSATPCEPTTEAAIPQTPQVTLTFLLVSGCRKSQSFDPETNVGRVKELVWNAWPTRDADWLDERPPAPSYFRVLYLGKILQDDDSLIRLGFPTSLPSESAGPPTIVHLSIRPYGPLSDDPALSKKKRLTIAFARRSSSGVVNADDSGVDRDAERTGCCSGCVVC</sequence>
<dbReference type="Pfam" id="PF13881">
    <property type="entry name" value="Rad60-SLD_2"/>
    <property type="match status" value="1"/>
</dbReference>
<dbReference type="InParanoid" id="A0A0C3DWB0"/>
<dbReference type="InterPro" id="IPR029071">
    <property type="entry name" value="Ubiquitin-like_domsf"/>
</dbReference>
<feature type="domain" description="UBL3-like ubiquitin" evidence="2">
    <location>
        <begin position="155"/>
        <end position="249"/>
    </location>
</feature>
<feature type="region of interest" description="Disordered" evidence="1">
    <location>
        <begin position="98"/>
        <end position="138"/>
    </location>
</feature>
<evidence type="ECO:0000259" key="2">
    <source>
        <dbReference type="Pfam" id="PF13881"/>
    </source>
</evidence>
<dbReference type="InterPro" id="IPR040015">
    <property type="entry name" value="UBL3-like"/>
</dbReference>
<evidence type="ECO:0000256" key="1">
    <source>
        <dbReference type="SAM" id="MobiDB-lite"/>
    </source>
</evidence>
<organism evidence="3 4">
    <name type="scientific">Scleroderma citrinum Foug A</name>
    <dbReference type="NCBI Taxonomy" id="1036808"/>
    <lineage>
        <taxon>Eukaryota</taxon>
        <taxon>Fungi</taxon>
        <taxon>Dikarya</taxon>
        <taxon>Basidiomycota</taxon>
        <taxon>Agaricomycotina</taxon>
        <taxon>Agaricomycetes</taxon>
        <taxon>Agaricomycetidae</taxon>
        <taxon>Boletales</taxon>
        <taxon>Sclerodermatineae</taxon>
        <taxon>Sclerodermataceae</taxon>
        <taxon>Scleroderma</taxon>
    </lineage>
</organism>
<protein>
    <recommendedName>
        <fullName evidence="2">UBL3-like ubiquitin domain-containing protein</fullName>
    </recommendedName>
</protein>
<evidence type="ECO:0000313" key="3">
    <source>
        <dbReference type="EMBL" id="KIM64860.1"/>
    </source>
</evidence>
<feature type="compositionally biased region" description="Polar residues" evidence="1">
    <location>
        <begin position="1"/>
        <end position="11"/>
    </location>
</feature>
<dbReference type="OrthoDB" id="1043111at2759"/>
<name>A0A0C3DWB0_9AGAM</name>
<dbReference type="EMBL" id="KN822026">
    <property type="protein sequence ID" value="KIM64860.1"/>
    <property type="molecule type" value="Genomic_DNA"/>
</dbReference>